<evidence type="ECO:0008006" key="5">
    <source>
        <dbReference type="Google" id="ProtNLM"/>
    </source>
</evidence>
<evidence type="ECO:0000313" key="4">
    <source>
        <dbReference type="Proteomes" id="UP000190837"/>
    </source>
</evidence>
<dbReference type="Pfam" id="PF07510">
    <property type="entry name" value="GmrSD_C"/>
    <property type="match status" value="1"/>
</dbReference>
<proteinExistence type="predicted"/>
<sequence length="642" mass="76124">MWGMLWGCLNNQINYKLSNYELSKIGKIMSNLENKIEARHKNIFDVLNEQKYTVDYFQREYSWGEKHIEALVTDLTSAFLAEYTLGDKREQGEKYNNYYLGPFVVSLKDGKRSIIDGQQRLTSLTLFLIYLNNLQKELEQVEKIESMIFSELRGNKSFNITVEERIPCLEALFNNGEYSPNEDDDDSTINMAKRYQDITEAFPEELKNESFPFFIDWLKYNVIMVEIVAYSDENAYTIFETMNDRGLNLTPSEMLKGFLLSRFKNTDKRKISNEQWKKAMMDLKSFEKDEEQRFFQSWLRAKYADSIRSGKVGSKNEDFEKIGTRFHSWVRDNLNKIGLNEDNEQSFENFVQKEFKFYLKYYIKILNAQKMLTVGLEHVYYISHWGIAPTLSFPLMLAPLNIDDSEEIICKKINIVARFIETFVVRRSINFRKFSASSIRYTMYSLVKEIRGKNVDELMGIFSKKLFEMQESFDGMSEFRLHGQNYRFVKFLLSRITAWVEQKAGINTNFISYYQPETGKHFEVEHIWADKFSRHQDEFGQEHEFKQYRNRIGDLVLLPRGTNQSYGDLPYEKKHAHYIKENLLVKSLCPLAYENNPNFTNLKNNLDLPFQSHVEFKKKDIDKRQKLYQAICEQIWNSEFKS</sequence>
<dbReference type="Pfam" id="PF03235">
    <property type="entry name" value="GmrSD_N"/>
    <property type="match status" value="1"/>
</dbReference>
<gene>
    <name evidence="3" type="ORF">CHUV0807_0612</name>
</gene>
<dbReference type="PANTHER" id="PTHR35149:SF2">
    <property type="entry name" value="DUF262 DOMAIN-CONTAINING PROTEIN"/>
    <property type="match status" value="1"/>
</dbReference>
<protein>
    <recommendedName>
        <fullName evidence="5">DUF262 domain-containing protein</fullName>
    </recommendedName>
</protein>
<dbReference type="InterPro" id="IPR011089">
    <property type="entry name" value="GmrSD_C"/>
</dbReference>
<dbReference type="InterPro" id="IPR004919">
    <property type="entry name" value="GmrSD_N"/>
</dbReference>
<reference evidence="4" key="1">
    <citation type="submission" date="2016-04" db="EMBL/GenBank/DDBJ databases">
        <authorList>
            <person name="Tagini F."/>
        </authorList>
    </citation>
    <scope>NUCLEOTIDE SEQUENCE [LARGE SCALE GENOMIC DNA]</scope>
    <source>
        <strain evidence="4">CHUV0807</strain>
    </source>
</reference>
<evidence type="ECO:0000313" key="3">
    <source>
        <dbReference type="EMBL" id="SAY70742.1"/>
    </source>
</evidence>
<feature type="domain" description="GmrSD restriction endonucleases C-terminal" evidence="2">
    <location>
        <begin position="514"/>
        <end position="627"/>
    </location>
</feature>
<evidence type="ECO:0000259" key="2">
    <source>
        <dbReference type="Pfam" id="PF07510"/>
    </source>
</evidence>
<feature type="domain" description="GmrSD restriction endonucleases N-terminal" evidence="1">
    <location>
        <begin position="44"/>
        <end position="259"/>
    </location>
</feature>
<name>A0A1C3HNV3_9GAMM</name>
<accession>A0A1C3HNV3</accession>
<dbReference type="Proteomes" id="UP000190837">
    <property type="component" value="Unassembled WGS sequence"/>
</dbReference>
<dbReference type="EMBL" id="FKLO01000026">
    <property type="protein sequence ID" value="SAY70742.1"/>
    <property type="molecule type" value="Genomic_DNA"/>
</dbReference>
<organism evidence="3 4">
    <name type="scientific">Cardiobacterium hominis</name>
    <dbReference type="NCBI Taxonomy" id="2718"/>
    <lineage>
        <taxon>Bacteria</taxon>
        <taxon>Pseudomonadati</taxon>
        <taxon>Pseudomonadota</taxon>
        <taxon>Gammaproteobacteria</taxon>
        <taxon>Cardiobacteriales</taxon>
        <taxon>Cardiobacteriaceae</taxon>
        <taxon>Cardiobacterium</taxon>
    </lineage>
</organism>
<dbReference type="PANTHER" id="PTHR35149">
    <property type="entry name" value="SLL5132 PROTEIN"/>
    <property type="match status" value="1"/>
</dbReference>
<evidence type="ECO:0000259" key="1">
    <source>
        <dbReference type="Pfam" id="PF03235"/>
    </source>
</evidence>
<dbReference type="AlphaFoldDB" id="A0A1C3HNV3"/>